<dbReference type="SMART" id="SM00320">
    <property type="entry name" value="WD40"/>
    <property type="match status" value="1"/>
</dbReference>
<dbReference type="STRING" id="57577.A0A2K3MNW3"/>
<dbReference type="PROSITE" id="PS50082">
    <property type="entry name" value="WD_REPEATS_2"/>
    <property type="match status" value="1"/>
</dbReference>
<feature type="repeat" description="WD" evidence="3">
    <location>
        <begin position="43"/>
        <end position="79"/>
    </location>
</feature>
<dbReference type="Pfam" id="PF00400">
    <property type="entry name" value="WD40"/>
    <property type="match status" value="1"/>
</dbReference>
<reference evidence="4 5" key="1">
    <citation type="journal article" date="2014" name="Am. J. Bot.">
        <title>Genome assembly and annotation for red clover (Trifolium pratense; Fabaceae).</title>
        <authorList>
            <person name="Istvanek J."/>
            <person name="Jaros M."/>
            <person name="Krenek A."/>
            <person name="Repkova J."/>
        </authorList>
    </citation>
    <scope>NUCLEOTIDE SEQUENCE [LARGE SCALE GENOMIC DNA]</scope>
    <source>
        <strain evidence="5">cv. Tatra</strain>
        <tissue evidence="4">Young leaves</tissue>
    </source>
</reference>
<organism evidence="4 5">
    <name type="scientific">Trifolium pratense</name>
    <name type="common">Red clover</name>
    <dbReference type="NCBI Taxonomy" id="57577"/>
    <lineage>
        <taxon>Eukaryota</taxon>
        <taxon>Viridiplantae</taxon>
        <taxon>Streptophyta</taxon>
        <taxon>Embryophyta</taxon>
        <taxon>Tracheophyta</taxon>
        <taxon>Spermatophyta</taxon>
        <taxon>Magnoliopsida</taxon>
        <taxon>eudicotyledons</taxon>
        <taxon>Gunneridae</taxon>
        <taxon>Pentapetalae</taxon>
        <taxon>rosids</taxon>
        <taxon>fabids</taxon>
        <taxon>Fabales</taxon>
        <taxon>Fabaceae</taxon>
        <taxon>Papilionoideae</taxon>
        <taxon>50 kb inversion clade</taxon>
        <taxon>NPAAA clade</taxon>
        <taxon>Hologalegina</taxon>
        <taxon>IRL clade</taxon>
        <taxon>Trifolieae</taxon>
        <taxon>Trifolium</taxon>
    </lineage>
</organism>
<dbReference type="InterPro" id="IPR015943">
    <property type="entry name" value="WD40/YVTN_repeat-like_dom_sf"/>
</dbReference>
<dbReference type="GO" id="GO:0016226">
    <property type="term" value="P:iron-sulfur cluster assembly"/>
    <property type="evidence" value="ECO:0007669"/>
    <property type="project" value="TreeGrafter"/>
</dbReference>
<sequence length="79" mass="8613">MNKSSRGGIFASGAADDAIRLFVDDNSESQVDGPLYKLLLKKDKAHDMDINYVQWSPGEKPLLASASDDGTIKVWDLVS</sequence>
<evidence type="ECO:0000256" key="1">
    <source>
        <dbReference type="ARBA" id="ARBA00022574"/>
    </source>
</evidence>
<reference evidence="4 5" key="2">
    <citation type="journal article" date="2017" name="Front. Plant Sci.">
        <title>Gene Classification and Mining of Molecular Markers Useful in Red Clover (Trifolium pratense) Breeding.</title>
        <authorList>
            <person name="Istvanek J."/>
            <person name="Dluhosova J."/>
            <person name="Dluhos P."/>
            <person name="Patkova L."/>
            <person name="Nedelnik J."/>
            <person name="Repkova J."/>
        </authorList>
    </citation>
    <scope>NUCLEOTIDE SEQUENCE [LARGE SCALE GENOMIC DNA]</scope>
    <source>
        <strain evidence="5">cv. Tatra</strain>
        <tissue evidence="4">Young leaves</tissue>
    </source>
</reference>
<dbReference type="GO" id="GO:0097361">
    <property type="term" value="C:cytosolic [4Fe-4S] assembly targeting complex"/>
    <property type="evidence" value="ECO:0007669"/>
    <property type="project" value="TreeGrafter"/>
</dbReference>
<evidence type="ECO:0000256" key="3">
    <source>
        <dbReference type="PROSITE-ProRule" id="PRU00221"/>
    </source>
</evidence>
<dbReference type="InterPro" id="IPR001680">
    <property type="entry name" value="WD40_rpt"/>
</dbReference>
<dbReference type="Proteomes" id="UP000236291">
    <property type="component" value="Unassembled WGS sequence"/>
</dbReference>
<name>A0A2K3MNW3_TRIPR</name>
<evidence type="ECO:0000313" key="5">
    <source>
        <dbReference type="Proteomes" id="UP000236291"/>
    </source>
</evidence>
<dbReference type="ExpressionAtlas" id="A0A2K3MNW3">
    <property type="expression patterns" value="baseline"/>
</dbReference>
<keyword evidence="1 3" id="KW-0853">WD repeat</keyword>
<protein>
    <submittedName>
        <fullName evidence="4">Putative cytosolic iron-sulfur assembly protein</fullName>
    </submittedName>
</protein>
<dbReference type="PANTHER" id="PTHR19920">
    <property type="entry name" value="WD40 PROTEIN CIAO1"/>
    <property type="match status" value="1"/>
</dbReference>
<accession>A0A2K3MNW3</accession>
<dbReference type="InterPro" id="IPR036322">
    <property type="entry name" value="WD40_repeat_dom_sf"/>
</dbReference>
<evidence type="ECO:0000313" key="4">
    <source>
        <dbReference type="EMBL" id="PNX92476.1"/>
    </source>
</evidence>
<evidence type="ECO:0000256" key="2">
    <source>
        <dbReference type="ARBA" id="ARBA00022737"/>
    </source>
</evidence>
<keyword evidence="2" id="KW-0677">Repeat</keyword>
<dbReference type="EMBL" id="ASHM01010626">
    <property type="protein sequence ID" value="PNX92476.1"/>
    <property type="molecule type" value="Genomic_DNA"/>
</dbReference>
<dbReference type="AlphaFoldDB" id="A0A2K3MNW3"/>
<dbReference type="SUPFAM" id="SSF50978">
    <property type="entry name" value="WD40 repeat-like"/>
    <property type="match status" value="1"/>
</dbReference>
<gene>
    <name evidence="4" type="ORF">L195_g015614</name>
</gene>
<comment type="caution">
    <text evidence="4">The sequence shown here is derived from an EMBL/GenBank/DDBJ whole genome shotgun (WGS) entry which is preliminary data.</text>
</comment>
<dbReference type="PANTHER" id="PTHR19920:SF0">
    <property type="entry name" value="CYTOSOLIC IRON-SULFUR PROTEIN ASSEMBLY PROTEIN CIAO1-RELATED"/>
    <property type="match status" value="1"/>
</dbReference>
<dbReference type="Gene3D" id="2.130.10.10">
    <property type="entry name" value="YVTN repeat-like/Quinoprotein amine dehydrogenase"/>
    <property type="match status" value="1"/>
</dbReference>
<dbReference type="PROSITE" id="PS50294">
    <property type="entry name" value="WD_REPEATS_REGION"/>
    <property type="match status" value="1"/>
</dbReference>
<dbReference type="PROSITE" id="PS00678">
    <property type="entry name" value="WD_REPEATS_1"/>
    <property type="match status" value="1"/>
</dbReference>
<proteinExistence type="predicted"/>
<dbReference type="InterPro" id="IPR019775">
    <property type="entry name" value="WD40_repeat_CS"/>
</dbReference>